<dbReference type="eggNOG" id="COG2801">
    <property type="taxonomic scope" value="Bacteria"/>
</dbReference>
<dbReference type="InterPro" id="IPR048020">
    <property type="entry name" value="Transpos_IS3"/>
</dbReference>
<dbReference type="NCBIfam" id="NF033516">
    <property type="entry name" value="transpos_IS3"/>
    <property type="match status" value="1"/>
</dbReference>
<dbReference type="InterPro" id="IPR001584">
    <property type="entry name" value="Integrase_cat-core"/>
</dbReference>
<feature type="domain" description="Integrase catalytic" evidence="2">
    <location>
        <begin position="115"/>
        <end position="277"/>
    </location>
</feature>
<dbReference type="KEGG" id="bpf:BpOF4_06070"/>
<protein>
    <submittedName>
        <fullName evidence="3">Transposase</fullName>
    </submittedName>
</protein>
<dbReference type="SUPFAM" id="SSF53098">
    <property type="entry name" value="Ribonuclease H-like"/>
    <property type="match status" value="1"/>
</dbReference>
<dbReference type="Proteomes" id="UP000001544">
    <property type="component" value="Chromosome"/>
</dbReference>
<dbReference type="EMBL" id="CP001878">
    <property type="protein sequence ID" value="ADC49276.1"/>
    <property type="molecule type" value="Genomic_DNA"/>
</dbReference>
<sequence length="277" mass="32659">MVTGTETEKLQVSKAGYYKYRKAKGKKRKKSSNDKQLTEYITIIYHQHHKNYGYRKVHAVLRNEYRIDISEKVVRRLMRELGYKSQARKEKRKSISGKNTSGAGNIYENLLKRDFSTIKLSEKWVTDVTEFPIGNKKLFLSVVMDLHDNYIIGYQLSYVQDIQLVEDSLLYALEIRKRDEKLIIHSDRGMPYRSNRWKELMATYKINPSMSRKANCIDNACIESFFSFLKSERKQLKSAKDIETAKTIIHDFIYYYNHKRVQGVLNYSTPARYKTAS</sequence>
<dbReference type="InterPro" id="IPR025948">
    <property type="entry name" value="HTH-like_dom"/>
</dbReference>
<dbReference type="AlphaFoldDB" id="D3FZN4"/>
<dbReference type="PANTHER" id="PTHR46889:SF5">
    <property type="entry name" value="INTEGRASE PROTEIN"/>
    <property type="match status" value="1"/>
</dbReference>
<gene>
    <name evidence="3" type="ordered locus">BpOF4_06070</name>
</gene>
<evidence type="ECO:0000313" key="4">
    <source>
        <dbReference type="Proteomes" id="UP000001544"/>
    </source>
</evidence>
<dbReference type="GO" id="GO:0003676">
    <property type="term" value="F:nucleic acid binding"/>
    <property type="evidence" value="ECO:0007669"/>
    <property type="project" value="InterPro"/>
</dbReference>
<evidence type="ECO:0000256" key="1">
    <source>
        <dbReference type="ARBA" id="ARBA00002286"/>
    </source>
</evidence>
<name>D3FZN4_ALKPO</name>
<dbReference type="Gene3D" id="3.30.420.10">
    <property type="entry name" value="Ribonuclease H-like superfamily/Ribonuclease H"/>
    <property type="match status" value="1"/>
</dbReference>
<dbReference type="PROSITE" id="PS50994">
    <property type="entry name" value="INTEGRASE"/>
    <property type="match status" value="1"/>
</dbReference>
<evidence type="ECO:0000259" key="2">
    <source>
        <dbReference type="PROSITE" id="PS50994"/>
    </source>
</evidence>
<proteinExistence type="predicted"/>
<accession>D3FZN4</accession>
<reference evidence="3 4" key="1">
    <citation type="journal article" date="2011" name="Environ. Microbiol.">
        <title>Genome of alkaliphilic Bacillus pseudofirmus OF4 reveals adaptations that support the ability to grow in an external pH range from 7.5 to 11.4.</title>
        <authorList>
            <person name="Janto B."/>
            <person name="Ahmed A."/>
            <person name="Ito M."/>
            <person name="Liu J."/>
            <person name="Hicks D.B."/>
            <person name="Pagni S."/>
            <person name="Fackelmayer O.J."/>
            <person name="Smith T.A."/>
            <person name="Earl J."/>
            <person name="Elbourne L.D."/>
            <person name="Hassan K."/>
            <person name="Paulsen I.T."/>
            <person name="Kolsto A.B."/>
            <person name="Tourasse N.J."/>
            <person name="Ehrlich G.D."/>
            <person name="Boissy R."/>
            <person name="Ivey D.M."/>
            <person name="Li G."/>
            <person name="Xue Y."/>
            <person name="Ma Y."/>
            <person name="Hu F.Z."/>
            <person name="Krulwich T.A."/>
        </authorList>
    </citation>
    <scope>NUCLEOTIDE SEQUENCE [LARGE SCALE GENOMIC DNA]</scope>
    <source>
        <strain evidence="4">ATCC BAA-2126 / JCM 17055 / OF4</strain>
    </source>
</reference>
<evidence type="ECO:0000313" key="3">
    <source>
        <dbReference type="EMBL" id="ADC49276.1"/>
    </source>
</evidence>
<dbReference type="InterPro" id="IPR012337">
    <property type="entry name" value="RNaseH-like_sf"/>
</dbReference>
<dbReference type="RefSeq" id="WP_012960549.1">
    <property type="nucleotide sequence ID" value="NC_013791.2"/>
</dbReference>
<dbReference type="PANTHER" id="PTHR46889">
    <property type="entry name" value="TRANSPOSASE INSF FOR INSERTION SEQUENCE IS3B-RELATED"/>
    <property type="match status" value="1"/>
</dbReference>
<organism evidence="3 4">
    <name type="scientific">Alkalihalophilus pseudofirmus (strain ATCC BAA-2126 / JCM 17055 / OF4)</name>
    <name type="common">Bacillus pseudofirmus</name>
    <dbReference type="NCBI Taxonomy" id="398511"/>
    <lineage>
        <taxon>Bacteria</taxon>
        <taxon>Bacillati</taxon>
        <taxon>Bacillota</taxon>
        <taxon>Bacilli</taxon>
        <taxon>Bacillales</taxon>
        <taxon>Bacillaceae</taxon>
        <taxon>Alkalihalophilus</taxon>
    </lineage>
</organism>
<dbReference type="Pfam" id="PF13276">
    <property type="entry name" value="HTH_21"/>
    <property type="match status" value="1"/>
</dbReference>
<dbReference type="GO" id="GO:0015074">
    <property type="term" value="P:DNA integration"/>
    <property type="evidence" value="ECO:0007669"/>
    <property type="project" value="InterPro"/>
</dbReference>
<keyword evidence="4" id="KW-1185">Reference proteome</keyword>
<dbReference type="Pfam" id="PF13333">
    <property type="entry name" value="rve_2"/>
    <property type="match status" value="1"/>
</dbReference>
<dbReference type="InterPro" id="IPR036397">
    <property type="entry name" value="RNaseH_sf"/>
</dbReference>
<dbReference type="Pfam" id="PF00665">
    <property type="entry name" value="rve"/>
    <property type="match status" value="1"/>
</dbReference>
<comment type="function">
    <text evidence="1">Involved in the transposition of the insertion sequence.</text>
</comment>
<dbReference type="HOGENOM" id="CLU_027402_4_3_9"/>
<dbReference type="InterPro" id="IPR050900">
    <property type="entry name" value="Transposase_IS3/IS150/IS904"/>
</dbReference>